<dbReference type="CDD" id="cd12164">
    <property type="entry name" value="GDH_like_2"/>
    <property type="match status" value="1"/>
</dbReference>
<dbReference type="InterPro" id="IPR006140">
    <property type="entry name" value="D-isomer_DH_NAD-bd"/>
</dbReference>
<dbReference type="SUPFAM" id="SSF51735">
    <property type="entry name" value="NAD(P)-binding Rossmann-fold domains"/>
    <property type="match status" value="1"/>
</dbReference>
<protein>
    <recommendedName>
        <fullName evidence="3">D-isomer specific 2-hydroxyacid dehydrogenase NAD-binding domain-containing protein</fullName>
    </recommendedName>
</protein>
<dbReference type="GO" id="GO:0016491">
    <property type="term" value="F:oxidoreductase activity"/>
    <property type="evidence" value="ECO:0007669"/>
    <property type="project" value="UniProtKB-KW"/>
</dbReference>
<reference evidence="4" key="1">
    <citation type="journal article" date="2015" name="Nature">
        <title>Complex archaea that bridge the gap between prokaryotes and eukaryotes.</title>
        <authorList>
            <person name="Spang A."/>
            <person name="Saw J.H."/>
            <person name="Jorgensen S.L."/>
            <person name="Zaremba-Niedzwiedzka K."/>
            <person name="Martijn J."/>
            <person name="Lind A.E."/>
            <person name="van Eijk R."/>
            <person name="Schleper C."/>
            <person name="Guy L."/>
            <person name="Ettema T.J."/>
        </authorList>
    </citation>
    <scope>NUCLEOTIDE SEQUENCE</scope>
</reference>
<dbReference type="Pfam" id="PF02826">
    <property type="entry name" value="2-Hacid_dh_C"/>
    <property type="match status" value="1"/>
</dbReference>
<feature type="domain" description="D-isomer specific 2-hydroxyacid dehydrogenase NAD-binding" evidence="3">
    <location>
        <begin position="123"/>
        <end position="275"/>
    </location>
</feature>
<dbReference type="AlphaFoldDB" id="A0A0F9SZS1"/>
<keyword evidence="1" id="KW-0560">Oxidoreductase</keyword>
<dbReference type="PANTHER" id="PTHR43333">
    <property type="entry name" value="2-HACID_DH_C DOMAIN-CONTAINING PROTEIN"/>
    <property type="match status" value="1"/>
</dbReference>
<proteinExistence type="predicted"/>
<evidence type="ECO:0000256" key="1">
    <source>
        <dbReference type="ARBA" id="ARBA00023002"/>
    </source>
</evidence>
<comment type="caution">
    <text evidence="4">The sequence shown here is derived from an EMBL/GenBank/DDBJ whole genome shotgun (WGS) entry which is preliminary data.</text>
</comment>
<evidence type="ECO:0000259" key="3">
    <source>
        <dbReference type="Pfam" id="PF02826"/>
    </source>
</evidence>
<dbReference type="InterPro" id="IPR036291">
    <property type="entry name" value="NAD(P)-bd_dom_sf"/>
</dbReference>
<dbReference type="GO" id="GO:0051287">
    <property type="term" value="F:NAD binding"/>
    <property type="evidence" value="ECO:0007669"/>
    <property type="project" value="InterPro"/>
</dbReference>
<sequence>MTINILFAARPERWSDFEAPLRNALDSAGIDATLSLELPPHEVDYIVYAPDSPLQDFSPYTRAKAVLNLWAGVEKITHNETLKIPLTRMVDPGLTTGMVEWVTGHVLRYHLGLDTDILRSDSRWEPRTPPLAHERNVTVFGLGALGAAVAQVLASFGFDVAGWSRSRKVLSGVTCHSGPDGLKAALARSEIGVFLLPDTSATANIVNSETLSLMRKGAHIINPGRGTLIDDTALLAALDEGHIAHATLDVFRIEPLPSDHPYWSHPKVTVTPHIAADTRASTAAKIIVENIMRGETGKGFLHLVNRGLGY</sequence>
<name>A0A0F9SZS1_9ZZZZ</name>
<evidence type="ECO:0000313" key="4">
    <source>
        <dbReference type="EMBL" id="KKN42341.1"/>
    </source>
</evidence>
<gene>
    <name evidence="4" type="ORF">LCGC14_0714300</name>
</gene>
<dbReference type="EMBL" id="LAZR01001588">
    <property type="protein sequence ID" value="KKN42341.1"/>
    <property type="molecule type" value="Genomic_DNA"/>
</dbReference>
<dbReference type="PANTHER" id="PTHR43333:SF1">
    <property type="entry name" value="D-ISOMER SPECIFIC 2-HYDROXYACID DEHYDROGENASE NAD-BINDING DOMAIN-CONTAINING PROTEIN"/>
    <property type="match status" value="1"/>
</dbReference>
<evidence type="ECO:0000256" key="2">
    <source>
        <dbReference type="ARBA" id="ARBA00023027"/>
    </source>
</evidence>
<dbReference type="Gene3D" id="3.40.50.720">
    <property type="entry name" value="NAD(P)-binding Rossmann-like Domain"/>
    <property type="match status" value="2"/>
</dbReference>
<keyword evidence="2" id="KW-0520">NAD</keyword>
<organism evidence="4">
    <name type="scientific">marine sediment metagenome</name>
    <dbReference type="NCBI Taxonomy" id="412755"/>
    <lineage>
        <taxon>unclassified sequences</taxon>
        <taxon>metagenomes</taxon>
        <taxon>ecological metagenomes</taxon>
    </lineage>
</organism>
<accession>A0A0F9SZS1</accession>